<dbReference type="Proteomes" id="UP001596222">
    <property type="component" value="Unassembled WGS sequence"/>
</dbReference>
<proteinExistence type="inferred from homology"/>
<protein>
    <submittedName>
        <fullName evidence="2">SDR family NAD(P)-dependent oxidoreductase</fullName>
        <ecNumber evidence="2">1.1.1.-</ecNumber>
    </submittedName>
</protein>
<dbReference type="InterPro" id="IPR002347">
    <property type="entry name" value="SDR_fam"/>
</dbReference>
<gene>
    <name evidence="2" type="ORF">ACFPP6_02215</name>
</gene>
<dbReference type="PRINTS" id="PR00081">
    <property type="entry name" value="GDHRDH"/>
</dbReference>
<dbReference type="SUPFAM" id="SSF51735">
    <property type="entry name" value="NAD(P)-binding Rossmann-fold domains"/>
    <property type="match status" value="1"/>
</dbReference>
<sequence length="243" mass="24914">MPDTPRRILVSGGTSGIGRACVERLASRGHRLWVLGSREPGLRAVREAVPLAGSSRCDVADADAVEGAVAEAVAELDGLDGAFVNAGIDGLGVPAADVDVAHFRRVLDVNVIGAFLVARETAKAMKGPASIVMNASVNALRPETGFVDYNASKAAVVSIARTMAIELAPQGIAVTALCPGCFPTPMTAPYLDDPSTRAGLLARIPAGRFGRLDEVAALVDFLLTSNAAYMTGGVITMDGGASV</sequence>
<dbReference type="CDD" id="cd05233">
    <property type="entry name" value="SDR_c"/>
    <property type="match status" value="1"/>
</dbReference>
<keyword evidence="2" id="KW-0560">Oxidoreductase</keyword>
<evidence type="ECO:0000313" key="2">
    <source>
        <dbReference type="EMBL" id="MFC5143512.1"/>
    </source>
</evidence>
<dbReference type="InterPro" id="IPR036291">
    <property type="entry name" value="NAD(P)-bd_dom_sf"/>
</dbReference>
<dbReference type="Pfam" id="PF13561">
    <property type="entry name" value="adh_short_C2"/>
    <property type="match status" value="1"/>
</dbReference>
<organism evidence="2 3">
    <name type="scientific">Streptomyces aureoversilis</name>
    <dbReference type="NCBI Taxonomy" id="67277"/>
    <lineage>
        <taxon>Bacteria</taxon>
        <taxon>Bacillati</taxon>
        <taxon>Actinomycetota</taxon>
        <taxon>Actinomycetes</taxon>
        <taxon>Kitasatosporales</taxon>
        <taxon>Streptomycetaceae</taxon>
        <taxon>Streptomyces</taxon>
    </lineage>
</organism>
<evidence type="ECO:0000313" key="3">
    <source>
        <dbReference type="Proteomes" id="UP001596222"/>
    </source>
</evidence>
<dbReference type="InterPro" id="IPR020904">
    <property type="entry name" value="Sc_DH/Rdtase_CS"/>
</dbReference>
<reference evidence="3" key="1">
    <citation type="journal article" date="2019" name="Int. J. Syst. Evol. Microbiol.">
        <title>The Global Catalogue of Microorganisms (GCM) 10K type strain sequencing project: providing services to taxonomists for standard genome sequencing and annotation.</title>
        <authorList>
            <consortium name="The Broad Institute Genomics Platform"/>
            <consortium name="The Broad Institute Genome Sequencing Center for Infectious Disease"/>
            <person name="Wu L."/>
            <person name="Ma J."/>
        </authorList>
    </citation>
    <scope>NUCLEOTIDE SEQUENCE [LARGE SCALE GENOMIC DNA]</scope>
    <source>
        <strain evidence="3">CGMCC 4.1641</strain>
    </source>
</reference>
<dbReference type="GO" id="GO:0016491">
    <property type="term" value="F:oxidoreductase activity"/>
    <property type="evidence" value="ECO:0007669"/>
    <property type="project" value="UniProtKB-KW"/>
</dbReference>
<comment type="caution">
    <text evidence="2">The sequence shown here is derived from an EMBL/GenBank/DDBJ whole genome shotgun (WGS) entry which is preliminary data.</text>
</comment>
<accession>A0ABV9ZQC5</accession>
<comment type="similarity">
    <text evidence="1">Belongs to the short-chain dehydrogenases/reductases (SDR) family.</text>
</comment>
<dbReference type="EMBL" id="JBHSKJ010000001">
    <property type="protein sequence ID" value="MFC5143512.1"/>
    <property type="molecule type" value="Genomic_DNA"/>
</dbReference>
<dbReference type="RefSeq" id="WP_382036431.1">
    <property type="nucleotide sequence ID" value="NZ_JBHSKJ010000001.1"/>
</dbReference>
<dbReference type="EC" id="1.1.1.-" evidence="2"/>
<dbReference type="Gene3D" id="3.40.50.720">
    <property type="entry name" value="NAD(P)-binding Rossmann-like Domain"/>
    <property type="match status" value="1"/>
</dbReference>
<dbReference type="PANTHER" id="PTHR42760:SF132">
    <property type="entry name" value="SHORT-CHAIN DEHYDROGENASE_REDUCTASE FAMILY PROTEIN"/>
    <property type="match status" value="1"/>
</dbReference>
<dbReference type="PROSITE" id="PS00061">
    <property type="entry name" value="ADH_SHORT"/>
    <property type="match status" value="1"/>
</dbReference>
<dbReference type="PANTHER" id="PTHR42760">
    <property type="entry name" value="SHORT-CHAIN DEHYDROGENASES/REDUCTASES FAMILY MEMBER"/>
    <property type="match status" value="1"/>
</dbReference>
<keyword evidence="3" id="KW-1185">Reference proteome</keyword>
<evidence type="ECO:0000256" key="1">
    <source>
        <dbReference type="ARBA" id="ARBA00006484"/>
    </source>
</evidence>
<name>A0ABV9ZQC5_9ACTN</name>